<gene>
    <name evidence="1" type="ORF">BpHYR1_015540</name>
</gene>
<evidence type="ECO:0000313" key="2">
    <source>
        <dbReference type="Proteomes" id="UP000276133"/>
    </source>
</evidence>
<protein>
    <submittedName>
        <fullName evidence="1">Uncharacterized protein</fullName>
    </submittedName>
</protein>
<evidence type="ECO:0000313" key="1">
    <source>
        <dbReference type="EMBL" id="RNA37357.1"/>
    </source>
</evidence>
<keyword evidence="2" id="KW-1185">Reference proteome</keyword>
<sequence length="46" mass="5359">MFCLFDHDHELQVVAQNFSQGLINFCGENFLAEHTLSFKAKHYSIK</sequence>
<dbReference type="AlphaFoldDB" id="A0A3M7SP23"/>
<dbReference type="EMBL" id="REGN01001055">
    <property type="protein sequence ID" value="RNA37357.1"/>
    <property type="molecule type" value="Genomic_DNA"/>
</dbReference>
<organism evidence="1 2">
    <name type="scientific">Brachionus plicatilis</name>
    <name type="common">Marine rotifer</name>
    <name type="synonym">Brachionus muelleri</name>
    <dbReference type="NCBI Taxonomy" id="10195"/>
    <lineage>
        <taxon>Eukaryota</taxon>
        <taxon>Metazoa</taxon>
        <taxon>Spiralia</taxon>
        <taxon>Gnathifera</taxon>
        <taxon>Rotifera</taxon>
        <taxon>Eurotatoria</taxon>
        <taxon>Monogononta</taxon>
        <taxon>Pseudotrocha</taxon>
        <taxon>Ploima</taxon>
        <taxon>Brachionidae</taxon>
        <taxon>Brachionus</taxon>
    </lineage>
</organism>
<proteinExistence type="predicted"/>
<reference evidence="1 2" key="1">
    <citation type="journal article" date="2018" name="Sci. Rep.">
        <title>Genomic signatures of local adaptation to the degree of environmental predictability in rotifers.</title>
        <authorList>
            <person name="Franch-Gras L."/>
            <person name="Hahn C."/>
            <person name="Garcia-Roger E.M."/>
            <person name="Carmona M.J."/>
            <person name="Serra M."/>
            <person name="Gomez A."/>
        </authorList>
    </citation>
    <scope>NUCLEOTIDE SEQUENCE [LARGE SCALE GENOMIC DNA]</scope>
    <source>
        <strain evidence="1">HYR1</strain>
    </source>
</reference>
<dbReference type="Proteomes" id="UP000276133">
    <property type="component" value="Unassembled WGS sequence"/>
</dbReference>
<name>A0A3M7SP23_BRAPC</name>
<accession>A0A3M7SP23</accession>
<comment type="caution">
    <text evidence="1">The sequence shown here is derived from an EMBL/GenBank/DDBJ whole genome shotgun (WGS) entry which is preliminary data.</text>
</comment>